<dbReference type="AlphaFoldDB" id="A0A835A1Q0"/>
<proteinExistence type="predicted"/>
<gene>
    <name evidence="1" type="ORF">HU200_063404</name>
</gene>
<sequence>MIASRCFLLQHEPLSQAEQEFKELVSVHDRFVQMWSWMLACSLLRLEREDETFAQQSTAGAAGTGDIPWQHQWHWAKPYFRIPDVLLKSSLEKLSLLNE</sequence>
<comment type="caution">
    <text evidence="1">The sequence shown here is derived from an EMBL/GenBank/DDBJ whole genome shotgun (WGS) entry which is preliminary data.</text>
</comment>
<evidence type="ECO:0000313" key="2">
    <source>
        <dbReference type="Proteomes" id="UP000636709"/>
    </source>
</evidence>
<name>A0A835A1Q0_9POAL</name>
<organism evidence="1 2">
    <name type="scientific">Digitaria exilis</name>
    <dbReference type="NCBI Taxonomy" id="1010633"/>
    <lineage>
        <taxon>Eukaryota</taxon>
        <taxon>Viridiplantae</taxon>
        <taxon>Streptophyta</taxon>
        <taxon>Embryophyta</taxon>
        <taxon>Tracheophyta</taxon>
        <taxon>Spermatophyta</taxon>
        <taxon>Magnoliopsida</taxon>
        <taxon>Liliopsida</taxon>
        <taxon>Poales</taxon>
        <taxon>Poaceae</taxon>
        <taxon>PACMAD clade</taxon>
        <taxon>Panicoideae</taxon>
        <taxon>Panicodae</taxon>
        <taxon>Paniceae</taxon>
        <taxon>Anthephorinae</taxon>
        <taxon>Digitaria</taxon>
    </lineage>
</organism>
<keyword evidence="2" id="KW-1185">Reference proteome</keyword>
<dbReference type="Proteomes" id="UP000636709">
    <property type="component" value="Unassembled WGS sequence"/>
</dbReference>
<protein>
    <submittedName>
        <fullName evidence="1">Uncharacterized protein</fullName>
    </submittedName>
</protein>
<evidence type="ECO:0000313" key="1">
    <source>
        <dbReference type="EMBL" id="KAF8651502.1"/>
    </source>
</evidence>
<dbReference type="EMBL" id="JACEFO010002679">
    <property type="protein sequence ID" value="KAF8651502.1"/>
    <property type="molecule type" value="Genomic_DNA"/>
</dbReference>
<reference evidence="1" key="1">
    <citation type="submission" date="2020-07" db="EMBL/GenBank/DDBJ databases">
        <title>Genome sequence and genetic diversity analysis of an under-domesticated orphan crop, white fonio (Digitaria exilis).</title>
        <authorList>
            <person name="Bennetzen J.L."/>
            <person name="Chen S."/>
            <person name="Ma X."/>
            <person name="Wang X."/>
            <person name="Yssel A.E.J."/>
            <person name="Chaluvadi S.R."/>
            <person name="Johnson M."/>
            <person name="Gangashetty P."/>
            <person name="Hamidou F."/>
            <person name="Sanogo M.D."/>
            <person name="Zwaenepoel A."/>
            <person name="Wallace J."/>
            <person name="Van De Peer Y."/>
            <person name="Van Deynze A."/>
        </authorList>
    </citation>
    <scope>NUCLEOTIDE SEQUENCE</scope>
    <source>
        <tissue evidence="1">Leaves</tissue>
    </source>
</reference>
<accession>A0A835A1Q0</accession>